<evidence type="ECO:0000256" key="1">
    <source>
        <dbReference type="ARBA" id="ARBA00009254"/>
    </source>
</evidence>
<dbReference type="CDD" id="cd00427">
    <property type="entry name" value="Ribosomal_L29_HIP"/>
    <property type="match status" value="1"/>
</dbReference>
<dbReference type="GO" id="GO:0003735">
    <property type="term" value="F:structural constituent of ribosome"/>
    <property type="evidence" value="ECO:0007669"/>
    <property type="project" value="InterPro"/>
</dbReference>
<evidence type="ECO:0000256" key="5">
    <source>
        <dbReference type="ARBA" id="ARBA00035476"/>
    </source>
</evidence>
<dbReference type="Gene3D" id="1.10.287.310">
    <property type="match status" value="1"/>
</dbReference>
<dbReference type="NCBIfam" id="TIGR00012">
    <property type="entry name" value="L29"/>
    <property type="match status" value="1"/>
</dbReference>
<sequence length="67" mass="7948">MQKKELDKLNKDELETKLTDNHEALLNLRIQKALQQLEHPQKIRSLKREIAQIKTVIREYDLGIRGN</sequence>
<accession>A0A383AC92</accession>
<reference evidence="6" key="1">
    <citation type="submission" date="2018-05" db="EMBL/GenBank/DDBJ databases">
        <authorList>
            <person name="Lanie J.A."/>
            <person name="Ng W.-L."/>
            <person name="Kazmierczak K.M."/>
            <person name="Andrzejewski T.M."/>
            <person name="Davidsen T.M."/>
            <person name="Wayne K.J."/>
            <person name="Tettelin H."/>
            <person name="Glass J.I."/>
            <person name="Rusch D."/>
            <person name="Podicherti R."/>
            <person name="Tsui H.-C.T."/>
            <person name="Winkler M.E."/>
        </authorList>
    </citation>
    <scope>NUCLEOTIDE SEQUENCE</scope>
</reference>
<dbReference type="GO" id="GO:0006412">
    <property type="term" value="P:translation"/>
    <property type="evidence" value="ECO:0007669"/>
    <property type="project" value="InterPro"/>
</dbReference>
<gene>
    <name evidence="6" type="ORF">METZ01_LOCUS458148</name>
</gene>
<dbReference type="GO" id="GO:0005840">
    <property type="term" value="C:ribosome"/>
    <property type="evidence" value="ECO:0007669"/>
    <property type="project" value="UniProtKB-KW"/>
</dbReference>
<dbReference type="InterPro" id="IPR036049">
    <property type="entry name" value="Ribosomal_uL29_sf"/>
</dbReference>
<evidence type="ECO:0000313" key="6">
    <source>
        <dbReference type="EMBL" id="SVE05294.1"/>
    </source>
</evidence>
<dbReference type="FunFam" id="1.10.287.310:FF:000001">
    <property type="entry name" value="50S ribosomal protein L29"/>
    <property type="match status" value="1"/>
</dbReference>
<name>A0A383AC92_9ZZZZ</name>
<dbReference type="AlphaFoldDB" id="A0A383AC92"/>
<dbReference type="EMBL" id="UINC01190916">
    <property type="protein sequence ID" value="SVE05294.1"/>
    <property type="molecule type" value="Genomic_DNA"/>
</dbReference>
<dbReference type="Pfam" id="PF00831">
    <property type="entry name" value="Ribosomal_L29"/>
    <property type="match status" value="1"/>
</dbReference>
<evidence type="ECO:0000256" key="4">
    <source>
        <dbReference type="ARBA" id="ARBA00035204"/>
    </source>
</evidence>
<dbReference type="HAMAP" id="MF_00374">
    <property type="entry name" value="Ribosomal_uL29"/>
    <property type="match status" value="1"/>
</dbReference>
<keyword evidence="2" id="KW-0689">Ribosomal protein</keyword>
<dbReference type="GO" id="GO:1990904">
    <property type="term" value="C:ribonucleoprotein complex"/>
    <property type="evidence" value="ECO:0007669"/>
    <property type="project" value="UniProtKB-KW"/>
</dbReference>
<comment type="similarity">
    <text evidence="1">Belongs to the universal ribosomal protein uL29 family.</text>
</comment>
<organism evidence="6">
    <name type="scientific">marine metagenome</name>
    <dbReference type="NCBI Taxonomy" id="408172"/>
    <lineage>
        <taxon>unclassified sequences</taxon>
        <taxon>metagenomes</taxon>
        <taxon>ecological metagenomes</taxon>
    </lineage>
</organism>
<keyword evidence="3" id="KW-0687">Ribonucleoprotein</keyword>
<dbReference type="SUPFAM" id="SSF46561">
    <property type="entry name" value="Ribosomal protein L29 (L29p)"/>
    <property type="match status" value="1"/>
</dbReference>
<evidence type="ECO:0000256" key="2">
    <source>
        <dbReference type="ARBA" id="ARBA00022980"/>
    </source>
</evidence>
<dbReference type="InterPro" id="IPR001854">
    <property type="entry name" value="Ribosomal_uL29"/>
</dbReference>
<protein>
    <recommendedName>
        <fullName evidence="4">Large ribosomal subunit protein uL29</fullName>
    </recommendedName>
    <alternativeName>
        <fullName evidence="5">50S ribosomal protein L29</fullName>
    </alternativeName>
</protein>
<evidence type="ECO:0000256" key="3">
    <source>
        <dbReference type="ARBA" id="ARBA00023274"/>
    </source>
</evidence>
<proteinExistence type="inferred from homology"/>